<dbReference type="Pfam" id="PF12872">
    <property type="entry name" value="OST-HTH"/>
    <property type="match status" value="4"/>
</dbReference>
<reference evidence="9" key="1">
    <citation type="submission" date="2018-04" db="EMBL/GenBank/DDBJ databases">
        <title>Transcriptome of Schizaphis graminum biotype I.</title>
        <authorList>
            <person name="Scully E.D."/>
            <person name="Geib S.M."/>
            <person name="Palmer N.A."/>
            <person name="Koch K."/>
            <person name="Bradshaw J."/>
            <person name="Heng-Moss T."/>
            <person name="Sarath G."/>
        </authorList>
    </citation>
    <scope>NUCLEOTIDE SEQUENCE</scope>
</reference>
<evidence type="ECO:0000256" key="1">
    <source>
        <dbReference type="ARBA" id="ARBA00004496"/>
    </source>
</evidence>
<organism evidence="9">
    <name type="scientific">Schizaphis graminum</name>
    <name type="common">Green bug aphid</name>
    <dbReference type="NCBI Taxonomy" id="13262"/>
    <lineage>
        <taxon>Eukaryota</taxon>
        <taxon>Metazoa</taxon>
        <taxon>Ecdysozoa</taxon>
        <taxon>Arthropoda</taxon>
        <taxon>Hexapoda</taxon>
        <taxon>Insecta</taxon>
        <taxon>Pterygota</taxon>
        <taxon>Neoptera</taxon>
        <taxon>Paraneoptera</taxon>
        <taxon>Hemiptera</taxon>
        <taxon>Sternorrhyncha</taxon>
        <taxon>Aphidomorpha</taxon>
        <taxon>Aphidoidea</taxon>
        <taxon>Aphididae</taxon>
        <taxon>Aphidini</taxon>
        <taxon>Schizaphis</taxon>
    </lineage>
</organism>
<proteinExistence type="predicted"/>
<evidence type="ECO:0000256" key="2">
    <source>
        <dbReference type="ARBA" id="ARBA00022490"/>
    </source>
</evidence>
<keyword evidence="2" id="KW-0963">Cytoplasm</keyword>
<dbReference type="InterPro" id="IPR025605">
    <property type="entry name" value="OST-HTH/LOTUS_dom"/>
</dbReference>
<dbReference type="PROSITE" id="PS51644">
    <property type="entry name" value="HTH_OST"/>
    <property type="match status" value="3"/>
</dbReference>
<keyword evidence="4" id="KW-0744">Spermatogenesis</keyword>
<evidence type="ECO:0000259" key="7">
    <source>
        <dbReference type="PROSITE" id="PS51644"/>
    </source>
</evidence>
<feature type="compositionally biased region" description="Basic residues" evidence="5">
    <location>
        <begin position="93"/>
        <end position="104"/>
    </location>
</feature>
<dbReference type="InterPro" id="IPR041966">
    <property type="entry name" value="LOTUS-like"/>
</dbReference>
<feature type="domain" description="HTH OST-type" evidence="7">
    <location>
        <begin position="5"/>
        <end position="79"/>
    </location>
</feature>
<dbReference type="Pfam" id="PF00567">
    <property type="entry name" value="TUDOR"/>
    <property type="match status" value="1"/>
</dbReference>
<evidence type="ECO:0000256" key="5">
    <source>
        <dbReference type="SAM" id="MobiDB-lite"/>
    </source>
</evidence>
<dbReference type="PANTHER" id="PTHR22948">
    <property type="entry name" value="TUDOR DOMAIN CONTAINING PROTEIN"/>
    <property type="match status" value="1"/>
</dbReference>
<dbReference type="InterPro" id="IPR002999">
    <property type="entry name" value="Tudor"/>
</dbReference>
<dbReference type="PROSITE" id="PS50304">
    <property type="entry name" value="TUDOR"/>
    <property type="match status" value="1"/>
</dbReference>
<feature type="compositionally biased region" description="Polar residues" evidence="5">
    <location>
        <begin position="105"/>
        <end position="163"/>
    </location>
</feature>
<keyword evidence="4" id="KW-0221">Differentiation</keyword>
<dbReference type="SUPFAM" id="SSF63748">
    <property type="entry name" value="Tudor/PWWP/MBT"/>
    <property type="match status" value="1"/>
</dbReference>
<dbReference type="Gene3D" id="2.30.30.140">
    <property type="match status" value="1"/>
</dbReference>
<dbReference type="EMBL" id="GGMR01013653">
    <property type="protein sequence ID" value="MBY26272.1"/>
    <property type="molecule type" value="Transcribed_RNA"/>
</dbReference>
<dbReference type="GO" id="GO:0030154">
    <property type="term" value="P:cell differentiation"/>
    <property type="evidence" value="ECO:0007669"/>
    <property type="project" value="UniProtKB-ARBA"/>
</dbReference>
<dbReference type="InterPro" id="IPR050621">
    <property type="entry name" value="Tudor_domain_containing"/>
</dbReference>
<dbReference type="AlphaFoldDB" id="A0A2S2PA58"/>
<evidence type="ECO:0000256" key="3">
    <source>
        <dbReference type="ARBA" id="ARBA00022737"/>
    </source>
</evidence>
<sequence>MEQPDLKYLKTVIRSILTSSPSKVTISQILNEYPNYEGVKLPFKHLGFKTVYELLENMSDVLRIPPNPNMNSFITLIVDQKTSHLRELVVNQKTKKQRPKRHISTPRSSNNHMPKSANFKSRFNNSNNHRNDYTTPTRSEFNTPRNEYSTPTNVYSTPRSDTSARGYDHVKIKSFNSKPKGTVTTNLRSSIENLCNTSEIVSINTLKNFLINHPDYKKMGTSNIEESINMLKYFIYIDRGGIHLKDSPYEIFPSKTSDLRKYTMPTSASYLNSIVDENEELSYCEENYDYFDEINDSSYENLYKPENEYKINQKSISTAHQGNTNLPNGISPQYAESCQKLYTDDSLSELDGSNQSTAQNLVNMIKTAGLNDSVLTNNDDLVPTQNNVKNRLISSIVQQFTTKPFHHKIMSKIEREANSDVKNSKTQKDYYKSAIVAIIARSNEPITVNKVLAIFEKERGYSFPFQKFSCGTYMDFFRLYPDVFKLDNQCSTNSIVSIEKQIMLKPRKTTIRKNFIKASIFNNAAVANSENKFLNDSNFIAQLLSDESDDQKNKDPIIDNSCQAHSVKPVESYEMYDSDTILDTMKVKMRRILTKYKDGILCNDFMDIYGKEYNSYFNFSEYGFRSMRDMAYQLPSVFYVKVTDDDHECILFEADKRSELENNDPSLFYKNIPKTILCNLSNFFNKHQNGVKFNELMSLYCAEYGRAYEPLKYGYSSEKHMFECLDKMVEIENNELFTVDAFAYTTWLKNKDPIDNYANNSIALPDHDFLLHYSGKDICSGRFKYSKVKLHDEKCIKVIVAEIYNPSSFYIQLSAEVNNLNSFMDRLQVYYNENEEKYKVIPKLILPELACTSCFEDSNLWHRAIVLKIVDEENVKLLYVDYGSIEIVPKTNVRLLASQFGAYPTQAVHCGLYNFNELNYPREISESFAEITENHVLEAQFHPPTSEDDSQKMIVTLFLNTIHERININNKCSKEMISQLNKNQESVRRMIYRLMQE</sequence>
<dbReference type="GO" id="GO:0007283">
    <property type="term" value="P:spermatogenesis"/>
    <property type="evidence" value="ECO:0007669"/>
    <property type="project" value="UniProtKB-KW"/>
</dbReference>
<evidence type="ECO:0000256" key="4">
    <source>
        <dbReference type="ARBA" id="ARBA00022871"/>
    </source>
</evidence>
<gene>
    <name evidence="9" type="primary">TDRD1_3</name>
    <name evidence="8" type="synonym">TDRD1_1</name>
    <name evidence="9" type="ORF">g.23274</name>
    <name evidence="8" type="ORF">g.23282</name>
</gene>
<evidence type="ECO:0000259" key="6">
    <source>
        <dbReference type="PROSITE" id="PS50304"/>
    </source>
</evidence>
<dbReference type="CDD" id="cd09972">
    <property type="entry name" value="LOTUS_TDRD_OSKAR"/>
    <property type="match status" value="1"/>
</dbReference>
<dbReference type="InterPro" id="IPR035437">
    <property type="entry name" value="SNase_OB-fold_sf"/>
</dbReference>
<dbReference type="Gene3D" id="3.30.420.610">
    <property type="entry name" value="LOTUS domain-like"/>
    <property type="match status" value="4"/>
</dbReference>
<dbReference type="GO" id="GO:0005737">
    <property type="term" value="C:cytoplasm"/>
    <property type="evidence" value="ECO:0007669"/>
    <property type="project" value="UniProtKB-SubCell"/>
</dbReference>
<evidence type="ECO:0000313" key="9">
    <source>
        <dbReference type="EMBL" id="MBY26272.1"/>
    </source>
</evidence>
<feature type="domain" description="HTH OST-type" evidence="7">
    <location>
        <begin position="427"/>
        <end position="500"/>
    </location>
</feature>
<feature type="region of interest" description="Disordered" evidence="5">
    <location>
        <begin position="92"/>
        <end position="163"/>
    </location>
</feature>
<comment type="subcellular location">
    <subcellularLocation>
        <location evidence="1">Cytoplasm</location>
    </subcellularLocation>
</comment>
<feature type="domain" description="Tudor" evidence="6">
    <location>
        <begin position="844"/>
        <end position="903"/>
    </location>
</feature>
<feature type="domain" description="HTH OST-type" evidence="7">
    <location>
        <begin position="581"/>
        <end position="655"/>
    </location>
</feature>
<protein>
    <submittedName>
        <fullName evidence="9">Tudor domain-containing protein 1</fullName>
    </submittedName>
</protein>
<dbReference type="Gene3D" id="2.40.50.90">
    <property type="match status" value="1"/>
</dbReference>
<keyword evidence="3" id="KW-0677">Repeat</keyword>
<dbReference type="EMBL" id="GGMR01012203">
    <property type="protein sequence ID" value="MBY24822.1"/>
    <property type="molecule type" value="Transcribed_RNA"/>
</dbReference>
<evidence type="ECO:0000313" key="8">
    <source>
        <dbReference type="EMBL" id="MBY24822.1"/>
    </source>
</evidence>
<dbReference type="PANTHER" id="PTHR22948:SF29">
    <property type="entry name" value="FI02030P-RELATED"/>
    <property type="match status" value="1"/>
</dbReference>
<accession>A0A2S2PA58</accession>
<name>A0A2S2PA58_SCHGA</name>